<gene>
    <name evidence="1" type="ORF">L2W38_09575</name>
</gene>
<name>A0ABS9ET76_9BACT</name>
<organism evidence="1 2">
    <name type="scientific">Dethiosulfovibrio marinus</name>
    <dbReference type="NCBI Taxonomy" id="133532"/>
    <lineage>
        <taxon>Bacteria</taxon>
        <taxon>Thermotogati</taxon>
        <taxon>Synergistota</taxon>
        <taxon>Synergistia</taxon>
        <taxon>Synergistales</taxon>
        <taxon>Dethiosulfovibrionaceae</taxon>
        <taxon>Dethiosulfovibrio</taxon>
    </lineage>
</organism>
<sequence>MADARDRLSALGVAVPKVYLPGDGVSLKTWSVVACDQFTSEPDYWSKTEELVGDSPSALRMILPEAYLEKGRIEDRISAINDTMKGYLDRGVLAEAGENFILVDRSTSYVSSRKGLILAVDLENYSFDKGAEAMIRPTEGTVLERIPPRMDIRRGAVMDMPHILLLVDDPKGTLIETLHSRRDDMEKVYDFELIQNGGHISGWRVPGEMENSIAEALEGLVSKGLLFAVGDGNHSLAAAKGIWEENKAAGAPMDHPSRWALVEVENVHDEGLPFHPIHRVLFGLEPERFVEEMAKALGGSFKAGAPVTGRDGDEHRIGLSYGTTEGSLSFVKSGPELTVEHIQAFLDDYLEGRDDVAVDYIHGEDVVSQLSRADGNIGILLPDVDKESFFDRIRNVGPYPRKTFSIGEASEKRYYLETRRLTLD</sequence>
<accession>A0ABS9ET76</accession>
<proteinExistence type="predicted"/>
<comment type="caution">
    <text evidence="1">The sequence shown here is derived from an EMBL/GenBank/DDBJ whole genome shotgun (WGS) entry which is preliminary data.</text>
</comment>
<reference evidence="1 2" key="1">
    <citation type="submission" date="2022-01" db="EMBL/GenBank/DDBJ databases">
        <title>Dethiosulfovibrio faecalis sp. nov., a novel proteolytic, non-sulfur-reducing bacterium isolated from a marine aquaculture solid waste bioreactor.</title>
        <authorList>
            <person name="Grabowski S."/>
            <person name="Apolinario E."/>
            <person name="Schneider N."/>
            <person name="Marshall C.W."/>
            <person name="Sowers K.R."/>
        </authorList>
    </citation>
    <scope>NUCLEOTIDE SEQUENCE [LARGE SCALE GENOMIC DNA]</scope>
    <source>
        <strain evidence="1 2">DSM 12537</strain>
    </source>
</reference>
<dbReference type="PANTHER" id="PTHR36454">
    <property type="entry name" value="LMO2823 PROTEIN"/>
    <property type="match status" value="1"/>
</dbReference>
<evidence type="ECO:0000313" key="2">
    <source>
        <dbReference type="Proteomes" id="UP001200430"/>
    </source>
</evidence>
<keyword evidence="2" id="KW-1185">Reference proteome</keyword>
<dbReference type="PANTHER" id="PTHR36454:SF1">
    <property type="entry name" value="DUF1015 DOMAIN-CONTAINING PROTEIN"/>
    <property type="match status" value="1"/>
</dbReference>
<protein>
    <submittedName>
        <fullName evidence="1">DUF1015 domain-containing protein</fullName>
    </submittedName>
</protein>
<evidence type="ECO:0000313" key="1">
    <source>
        <dbReference type="EMBL" id="MCF4143060.1"/>
    </source>
</evidence>
<dbReference type="Proteomes" id="UP001200430">
    <property type="component" value="Unassembled WGS sequence"/>
</dbReference>
<dbReference type="InterPro" id="IPR008323">
    <property type="entry name" value="UCP033563"/>
</dbReference>
<dbReference type="RefSeq" id="WP_236099767.1">
    <property type="nucleotide sequence ID" value="NZ_JAKGUD010000010.1"/>
</dbReference>
<dbReference type="Pfam" id="PF06245">
    <property type="entry name" value="DUF1015"/>
    <property type="match status" value="1"/>
</dbReference>
<dbReference type="EMBL" id="JAKGUD010000010">
    <property type="protein sequence ID" value="MCF4143060.1"/>
    <property type="molecule type" value="Genomic_DNA"/>
</dbReference>